<feature type="compositionally biased region" description="Polar residues" evidence="1">
    <location>
        <begin position="429"/>
        <end position="441"/>
    </location>
</feature>
<sequence length="686" mass="77127">MSQENQDGDERPKIFLEEGRPLRFAFHRSIQNVGAIQRLRQDIQVCSLSLCLKGVTEFRQNYAGEVKDDDSEADVVLCNEKRPNGKRERLQAGYNTHSDEAKRKIWVESMDYVQRCIRHGTRLSHERRKQRMPGIPPGSIKMEFTQEDDTNLCEYLAIVTPSSDDGGRQGIGTYSDMVNKIEVDPKSVWVRRHSAESWRSYYKRNKGRLDARIQKLVENSVPNEKLMYKTARRRNYQGPQVLVDEENEAEADEAEVGLASDQQLQATPTGSQRRTPRRRVADPDDEDEDDYHDANSLFSEPEENQDQQHPDDPSEFLKLDVQHPSSPRIRPTSRHAPTSQPEASSSRTRGQTSVLANVPRPSSPVGRDENVFVPATPSQESHEILVPSTSQQASQPQAAKNTRKPRRPTVPEVPSPAPYRNTRSRSRSVEPQRTMVASASGRNRGRPRKATRGRTRTPSVEPDEVDVNALAPPTLNLDDITEVDESDYPTGPEQFEDVPVHANAPSVPGPSIPRPTRKRGREIPIDDRQIRRRLNAANRSSVVDPGQILRNITTPRLATARERAPSPSTIRTSGPPLRQELANLPAQIVERQPEAGPSMPSRHRRQPSSIVQGGPGSRQQTESEVGHSGGRERRLSDSGSDEFPYPGTKAYDMAQKIKEQEKLTPYKPPAGTRAGAAEQKRTRRRQ</sequence>
<feature type="compositionally biased region" description="Acidic residues" evidence="1">
    <location>
        <begin position="246"/>
        <end position="255"/>
    </location>
</feature>
<name>A0A8H5GZ74_9AGAR</name>
<proteinExistence type="predicted"/>
<feature type="compositionally biased region" description="Polar residues" evidence="1">
    <location>
        <begin position="607"/>
        <end position="623"/>
    </location>
</feature>
<gene>
    <name evidence="2" type="ORF">D9758_000893</name>
</gene>
<dbReference type="OrthoDB" id="435460at2759"/>
<accession>A0A8H5GZ74</accession>
<protein>
    <recommendedName>
        <fullName evidence="4">Rap1 Myb domain-containing protein</fullName>
    </recommendedName>
</protein>
<evidence type="ECO:0008006" key="4">
    <source>
        <dbReference type="Google" id="ProtNLM"/>
    </source>
</evidence>
<feature type="compositionally biased region" description="Polar residues" evidence="1">
    <location>
        <begin position="260"/>
        <end position="273"/>
    </location>
</feature>
<feature type="region of interest" description="Disordered" evidence="1">
    <location>
        <begin position="246"/>
        <end position="527"/>
    </location>
</feature>
<evidence type="ECO:0000256" key="1">
    <source>
        <dbReference type="SAM" id="MobiDB-lite"/>
    </source>
</evidence>
<evidence type="ECO:0000313" key="2">
    <source>
        <dbReference type="EMBL" id="KAF5373781.1"/>
    </source>
</evidence>
<feature type="compositionally biased region" description="Basic residues" evidence="1">
    <location>
        <begin position="443"/>
        <end position="455"/>
    </location>
</feature>
<feature type="compositionally biased region" description="Basic and acidic residues" evidence="1">
    <location>
        <begin position="655"/>
        <end position="664"/>
    </location>
</feature>
<evidence type="ECO:0000313" key="3">
    <source>
        <dbReference type="Proteomes" id="UP000559256"/>
    </source>
</evidence>
<keyword evidence="3" id="KW-1185">Reference proteome</keyword>
<reference evidence="2 3" key="1">
    <citation type="journal article" date="2020" name="ISME J.">
        <title>Uncovering the hidden diversity of litter-decomposition mechanisms in mushroom-forming fungi.</title>
        <authorList>
            <person name="Floudas D."/>
            <person name="Bentzer J."/>
            <person name="Ahren D."/>
            <person name="Johansson T."/>
            <person name="Persson P."/>
            <person name="Tunlid A."/>
        </authorList>
    </citation>
    <scope>NUCLEOTIDE SEQUENCE [LARGE SCALE GENOMIC DNA]</scope>
    <source>
        <strain evidence="2 3">CBS 291.85</strain>
    </source>
</reference>
<feature type="region of interest" description="Disordered" evidence="1">
    <location>
        <begin position="553"/>
        <end position="686"/>
    </location>
</feature>
<dbReference type="Proteomes" id="UP000559256">
    <property type="component" value="Unassembled WGS sequence"/>
</dbReference>
<feature type="compositionally biased region" description="Basic and acidic residues" evidence="1">
    <location>
        <begin position="306"/>
        <end position="321"/>
    </location>
</feature>
<dbReference type="Gene3D" id="1.10.10.60">
    <property type="entry name" value="Homeodomain-like"/>
    <property type="match status" value="1"/>
</dbReference>
<dbReference type="AlphaFoldDB" id="A0A8H5GZ74"/>
<organism evidence="2 3">
    <name type="scientific">Tetrapyrgos nigripes</name>
    <dbReference type="NCBI Taxonomy" id="182062"/>
    <lineage>
        <taxon>Eukaryota</taxon>
        <taxon>Fungi</taxon>
        <taxon>Dikarya</taxon>
        <taxon>Basidiomycota</taxon>
        <taxon>Agaricomycotina</taxon>
        <taxon>Agaricomycetes</taxon>
        <taxon>Agaricomycetidae</taxon>
        <taxon>Agaricales</taxon>
        <taxon>Marasmiineae</taxon>
        <taxon>Marasmiaceae</taxon>
        <taxon>Tetrapyrgos</taxon>
    </lineage>
</organism>
<feature type="compositionally biased region" description="Low complexity" evidence="1">
    <location>
        <begin position="387"/>
        <end position="399"/>
    </location>
</feature>
<comment type="caution">
    <text evidence="2">The sequence shown here is derived from an EMBL/GenBank/DDBJ whole genome shotgun (WGS) entry which is preliminary data.</text>
</comment>
<feature type="compositionally biased region" description="Polar residues" evidence="1">
    <location>
        <begin position="335"/>
        <end position="355"/>
    </location>
</feature>
<dbReference type="EMBL" id="JAACJM010000003">
    <property type="protein sequence ID" value="KAF5373781.1"/>
    <property type="molecule type" value="Genomic_DNA"/>
</dbReference>